<sequence>MKSSSSCLIFVFVLVSQYVCPSEQFEMDSIGRVVRGHLGTLYDLRSKLGSSSSSATVSTTTATPAVHHYKSQKQHNNSLKKESRGYAFHYSSSDISHPMYSASTSFNQDFQSRMGKVSDSPSTSNNKWKNSDKGMDKYAKLAYKTGSKDAALNSFNIHQKAIDYNETTSPEVKTTSLPIISPTTPTTAIPIALNLAPLKTLSQGLNSAVTQVLTQKLMNLLDQDVPQGILNPFRHLVASGNRMVEFWDKRTVARDGKTPGIVEMLGFGLDQLKKFRDGQELRSSDNVSNLTSASKTLIQGMLVVKKLTNRVLGYDTDEAAIESRGGYGGGDGGGGGWGWGQQMSMGQSGGLDPFSLLAALAFAAFLLQLLMVLLSSSARSLDVVDLNTPMLMSDFHIPNFMKSADKIFGTPTVRTKRSARGEESTFDTIVDKLDGVVKVYQQISEKPKCSRLYLCRIAVQDAMGDEKSVLAKLYMFGLGHLSKDKSASQFVKSIQSRVADGEDVNCDKIVKECIPKELE</sequence>
<dbReference type="Proteomes" id="UP000708208">
    <property type="component" value="Unassembled WGS sequence"/>
</dbReference>
<feature type="compositionally biased region" description="Polar residues" evidence="1">
    <location>
        <begin position="119"/>
        <end position="128"/>
    </location>
</feature>
<dbReference type="EMBL" id="CAJVCH010570618">
    <property type="protein sequence ID" value="CAG7835418.1"/>
    <property type="molecule type" value="Genomic_DNA"/>
</dbReference>
<feature type="chain" id="PRO_5035151939" evidence="3">
    <location>
        <begin position="25"/>
        <end position="519"/>
    </location>
</feature>
<feature type="signal peptide" evidence="3">
    <location>
        <begin position="1"/>
        <end position="24"/>
    </location>
</feature>
<feature type="transmembrane region" description="Helical" evidence="2">
    <location>
        <begin position="354"/>
        <end position="374"/>
    </location>
</feature>
<proteinExistence type="predicted"/>
<reference evidence="4" key="1">
    <citation type="submission" date="2021-06" db="EMBL/GenBank/DDBJ databases">
        <authorList>
            <person name="Hodson N. C."/>
            <person name="Mongue J. A."/>
            <person name="Jaron S. K."/>
        </authorList>
    </citation>
    <scope>NUCLEOTIDE SEQUENCE</scope>
</reference>
<evidence type="ECO:0000313" key="4">
    <source>
        <dbReference type="EMBL" id="CAG7835418.1"/>
    </source>
</evidence>
<keyword evidence="2" id="KW-0812">Transmembrane</keyword>
<dbReference type="OrthoDB" id="10478005at2759"/>
<dbReference type="AlphaFoldDB" id="A0A8J2LNV6"/>
<keyword evidence="5" id="KW-1185">Reference proteome</keyword>
<feature type="compositionally biased region" description="Low complexity" evidence="1">
    <location>
        <begin position="50"/>
        <end position="63"/>
    </location>
</feature>
<feature type="region of interest" description="Disordered" evidence="1">
    <location>
        <begin position="49"/>
        <end position="79"/>
    </location>
</feature>
<keyword evidence="3" id="KW-0732">Signal</keyword>
<comment type="caution">
    <text evidence="4">The sequence shown here is derived from an EMBL/GenBank/DDBJ whole genome shotgun (WGS) entry which is preliminary data.</text>
</comment>
<protein>
    <submittedName>
        <fullName evidence="4">Uncharacterized protein</fullName>
    </submittedName>
</protein>
<evidence type="ECO:0000256" key="2">
    <source>
        <dbReference type="SAM" id="Phobius"/>
    </source>
</evidence>
<evidence type="ECO:0000256" key="3">
    <source>
        <dbReference type="SAM" id="SignalP"/>
    </source>
</evidence>
<name>A0A8J2LNV6_9HEXA</name>
<accession>A0A8J2LNV6</accession>
<keyword evidence="2" id="KW-1133">Transmembrane helix</keyword>
<evidence type="ECO:0000256" key="1">
    <source>
        <dbReference type="SAM" id="MobiDB-lite"/>
    </source>
</evidence>
<gene>
    <name evidence="4" type="ORF">AFUS01_LOCUS44787</name>
</gene>
<evidence type="ECO:0000313" key="5">
    <source>
        <dbReference type="Proteomes" id="UP000708208"/>
    </source>
</evidence>
<feature type="region of interest" description="Disordered" evidence="1">
    <location>
        <begin position="112"/>
        <end position="131"/>
    </location>
</feature>
<keyword evidence="2" id="KW-0472">Membrane</keyword>
<organism evidence="4 5">
    <name type="scientific">Allacma fusca</name>
    <dbReference type="NCBI Taxonomy" id="39272"/>
    <lineage>
        <taxon>Eukaryota</taxon>
        <taxon>Metazoa</taxon>
        <taxon>Ecdysozoa</taxon>
        <taxon>Arthropoda</taxon>
        <taxon>Hexapoda</taxon>
        <taxon>Collembola</taxon>
        <taxon>Symphypleona</taxon>
        <taxon>Sminthuridae</taxon>
        <taxon>Allacma</taxon>
    </lineage>
</organism>